<evidence type="ECO:0000313" key="2">
    <source>
        <dbReference type="EMBL" id="GAT14687.1"/>
    </source>
</evidence>
<reference evidence="3" key="2">
    <citation type="submission" date="2016-02" db="EMBL/GenBank/DDBJ databases">
        <title>Draft genome sequence of five rapidly growing Mycobacterium species.</title>
        <authorList>
            <person name="Katahira K."/>
            <person name="Gotou Y."/>
            <person name="Iida K."/>
            <person name="Ogura Y."/>
            <person name="Hayashi T."/>
        </authorList>
    </citation>
    <scope>NUCLEOTIDE SEQUENCE [LARGE SCALE GENOMIC DNA]</scope>
    <source>
        <strain evidence="3">JCM6362</strain>
    </source>
</reference>
<dbReference type="EMBL" id="BCTB01000009">
    <property type="protein sequence ID" value="GAT14687.1"/>
    <property type="molecule type" value="Genomic_DNA"/>
</dbReference>
<evidence type="ECO:0000256" key="1">
    <source>
        <dbReference type="SAM" id="MobiDB-lite"/>
    </source>
</evidence>
<dbReference type="AlphaFoldDB" id="A0A100XDQ3"/>
<protein>
    <submittedName>
        <fullName evidence="2">Putative outer membrane protein</fullName>
    </submittedName>
</protein>
<proteinExistence type="predicted"/>
<name>A0A100XDQ3_MYCTH</name>
<comment type="caution">
    <text evidence="2">The sequence shown here is derived from an EMBL/GenBank/DDBJ whole genome shotgun (WGS) entry which is preliminary data.</text>
</comment>
<evidence type="ECO:0000313" key="3">
    <source>
        <dbReference type="Proteomes" id="UP000069654"/>
    </source>
</evidence>
<reference evidence="2 3" key="1">
    <citation type="journal article" date="2016" name="Genome Announc.">
        <title>Draft Genome Sequences of Five Rapidly Growing Mycobacterium Species, M. thermoresistibile, M. fortuitum subsp. acetamidolyticum, M. canariasense, M. brisbanense, and M. novocastrense.</title>
        <authorList>
            <person name="Katahira K."/>
            <person name="Ogura Y."/>
            <person name="Gotoh Y."/>
            <person name="Hayashi T."/>
        </authorList>
    </citation>
    <scope>NUCLEOTIDE SEQUENCE [LARGE SCALE GENOMIC DNA]</scope>
    <source>
        <strain evidence="2 3">JCM6362</strain>
    </source>
</reference>
<accession>A0A100XDQ3</accession>
<dbReference type="STRING" id="1797.RMCT_1657"/>
<dbReference type="Proteomes" id="UP000069654">
    <property type="component" value="Unassembled WGS sequence"/>
</dbReference>
<gene>
    <name evidence="2" type="ORF">RMCT_1657</name>
</gene>
<sequence length="131" mass="13471">MNRLWKKFTTPVPAGLVELPTAISADSSIASVSTCRLDTAAAETGGTAGVLTPTAAAVVTATAAAVADDSARRTRPGRLSDVPVSAITTRLLASALSKVIAERHRTRRNAGPGPTTTHTYAGVNFFPKPTT</sequence>
<feature type="region of interest" description="Disordered" evidence="1">
    <location>
        <begin position="107"/>
        <end position="131"/>
    </location>
</feature>
<organism evidence="2 3">
    <name type="scientific">Mycolicibacterium thermoresistibile</name>
    <name type="common">Mycobacterium thermoresistibile</name>
    <dbReference type="NCBI Taxonomy" id="1797"/>
    <lineage>
        <taxon>Bacteria</taxon>
        <taxon>Bacillati</taxon>
        <taxon>Actinomycetota</taxon>
        <taxon>Actinomycetes</taxon>
        <taxon>Mycobacteriales</taxon>
        <taxon>Mycobacteriaceae</taxon>
        <taxon>Mycolicibacterium</taxon>
    </lineage>
</organism>